<feature type="transmembrane region" description="Helical" evidence="10">
    <location>
        <begin position="351"/>
        <end position="372"/>
    </location>
</feature>
<dbReference type="AlphaFoldDB" id="A0A1Y2CWZ2"/>
<reference evidence="12 13" key="1">
    <citation type="submission" date="2016-07" db="EMBL/GenBank/DDBJ databases">
        <title>Pervasive Adenine N6-methylation of Active Genes in Fungi.</title>
        <authorList>
            <consortium name="DOE Joint Genome Institute"/>
            <person name="Mondo S.J."/>
            <person name="Dannebaum R.O."/>
            <person name="Kuo R.C."/>
            <person name="Labutti K."/>
            <person name="Haridas S."/>
            <person name="Kuo A."/>
            <person name="Salamov A."/>
            <person name="Ahrendt S.R."/>
            <person name="Lipzen A."/>
            <person name="Sullivan W."/>
            <person name="Andreopoulos W.B."/>
            <person name="Clum A."/>
            <person name="Lindquist E."/>
            <person name="Daum C."/>
            <person name="Ramamoorthy G.K."/>
            <person name="Gryganskyi A."/>
            <person name="Culley D."/>
            <person name="Magnuson J.K."/>
            <person name="James T.Y."/>
            <person name="O'Malley M.A."/>
            <person name="Stajich J.E."/>
            <person name="Spatafora J.W."/>
            <person name="Visel A."/>
            <person name="Grigoriev I.V."/>
        </authorList>
    </citation>
    <scope>NUCLEOTIDE SEQUENCE [LARGE SCALE GENOMIC DNA]</scope>
    <source>
        <strain evidence="12 13">JEL800</strain>
    </source>
</reference>
<feature type="transmembrane region" description="Helical" evidence="10">
    <location>
        <begin position="112"/>
        <end position="131"/>
    </location>
</feature>
<keyword evidence="10" id="KW-0050">Antiport</keyword>
<dbReference type="Gene3D" id="1.20.1420.30">
    <property type="entry name" value="NCX, central ion-binding region"/>
    <property type="match status" value="2"/>
</dbReference>
<dbReference type="EMBL" id="MCGO01000005">
    <property type="protein sequence ID" value="ORY51540.1"/>
    <property type="molecule type" value="Genomic_DNA"/>
</dbReference>
<keyword evidence="7 10" id="KW-1133">Transmembrane helix</keyword>
<dbReference type="OrthoDB" id="1699231at2759"/>
<keyword evidence="8 10" id="KW-0406">Ion transport</keyword>
<dbReference type="Pfam" id="PF01699">
    <property type="entry name" value="Na_Ca_ex"/>
    <property type="match status" value="2"/>
</dbReference>
<feature type="transmembrane region" description="Helical" evidence="10">
    <location>
        <begin position="185"/>
        <end position="203"/>
    </location>
</feature>
<dbReference type="GO" id="GO:0012505">
    <property type="term" value="C:endomembrane system"/>
    <property type="evidence" value="ECO:0007669"/>
    <property type="project" value="UniProtKB-SubCell"/>
</dbReference>
<feature type="transmembrane region" description="Helical" evidence="10">
    <location>
        <begin position="48"/>
        <end position="68"/>
    </location>
</feature>
<evidence type="ECO:0000313" key="12">
    <source>
        <dbReference type="EMBL" id="ORY51540.1"/>
    </source>
</evidence>
<evidence type="ECO:0000256" key="8">
    <source>
        <dbReference type="ARBA" id="ARBA00023065"/>
    </source>
</evidence>
<sequence>MDHLELPTIAVNRQSTLRSAASGVTIVQQEPHNTATHAPVTVRSSLRALWTSILYFNIASCIFVPLGILSHSLKWGDVPTFVLNFLAIIPLAKMLDYCTDQLSMRVGETMGGLLNATFGNAVELIVGILALKDGLLRVVQASLIGSMFSNLLLVLGLCFFCGGMFPYSQNQYQKFDTDKANVNTGLLAVVCLGFMVPAAFEMSSLKEQVAESTLSISRGTAVFMLMTYIAYLVFQMKTNPDGLVITPKERKLGLTAKDLLERKKLDDEEEEEEERPETLTWIALAGLIGCTCIIGLCAEFLVGSLDGLSEKAGLSHTFIGIIILPIVGNAAEHVTAVSSAMRNKMDLVISVAVGSSMQVAMLIAPLLVMIGWIIGQPLTLDFELFETAVLFVSIFVVSTLISDGRTHWLEGWMLLTSYAIIAVAFYYVKD</sequence>
<comment type="caution">
    <text evidence="12">The sequence shown here is derived from an EMBL/GenBank/DDBJ whole genome shotgun (WGS) entry which is preliminary data.</text>
</comment>
<keyword evidence="13" id="KW-1185">Reference proteome</keyword>
<dbReference type="PANTHER" id="PTHR31503">
    <property type="entry name" value="VACUOLAR CALCIUM ION TRANSPORTER"/>
    <property type="match status" value="1"/>
</dbReference>
<feature type="transmembrane region" description="Helical" evidence="10">
    <location>
        <begin position="408"/>
        <end position="428"/>
    </location>
</feature>
<feature type="transmembrane region" description="Helical" evidence="10">
    <location>
        <begin position="143"/>
        <end position="165"/>
    </location>
</feature>
<feature type="transmembrane region" description="Helical" evidence="10">
    <location>
        <begin position="279"/>
        <end position="302"/>
    </location>
</feature>
<evidence type="ECO:0000256" key="2">
    <source>
        <dbReference type="ARBA" id="ARBA00008170"/>
    </source>
</evidence>
<feature type="domain" description="Sodium/calcium exchanger membrane region" evidence="11">
    <location>
        <begin position="80"/>
        <end position="236"/>
    </location>
</feature>
<accession>A0A1Y2CWZ2</accession>
<name>A0A1Y2CWZ2_9FUNG</name>
<dbReference type="GO" id="GO:0015369">
    <property type="term" value="F:calcium:proton antiporter activity"/>
    <property type="evidence" value="ECO:0007669"/>
    <property type="project" value="UniProtKB-UniRule"/>
</dbReference>
<protein>
    <recommendedName>
        <fullName evidence="10">Vacuolar calcium ion transporter</fullName>
    </recommendedName>
</protein>
<organism evidence="12 13">
    <name type="scientific">Rhizoclosmatium globosum</name>
    <dbReference type="NCBI Taxonomy" id="329046"/>
    <lineage>
        <taxon>Eukaryota</taxon>
        <taxon>Fungi</taxon>
        <taxon>Fungi incertae sedis</taxon>
        <taxon>Chytridiomycota</taxon>
        <taxon>Chytridiomycota incertae sedis</taxon>
        <taxon>Chytridiomycetes</taxon>
        <taxon>Chytridiales</taxon>
        <taxon>Chytriomycetaceae</taxon>
        <taxon>Rhizoclosmatium</taxon>
    </lineage>
</organism>
<keyword evidence="4 10" id="KW-0109">Calcium transport</keyword>
<dbReference type="NCBIfam" id="TIGR00378">
    <property type="entry name" value="cax"/>
    <property type="match status" value="1"/>
</dbReference>
<evidence type="ECO:0000256" key="6">
    <source>
        <dbReference type="ARBA" id="ARBA00022837"/>
    </source>
</evidence>
<evidence type="ECO:0000256" key="10">
    <source>
        <dbReference type="RuleBase" id="RU365028"/>
    </source>
</evidence>
<dbReference type="InterPro" id="IPR004837">
    <property type="entry name" value="NaCa_Exmemb"/>
</dbReference>
<evidence type="ECO:0000256" key="4">
    <source>
        <dbReference type="ARBA" id="ARBA00022568"/>
    </source>
</evidence>
<keyword evidence="9 10" id="KW-0472">Membrane</keyword>
<dbReference type="PANTHER" id="PTHR31503:SF22">
    <property type="entry name" value="VACUOLAR CALCIUM ION TRANSPORTER"/>
    <property type="match status" value="1"/>
</dbReference>
<comment type="subcellular location">
    <subcellularLocation>
        <location evidence="1">Endomembrane system</location>
        <topology evidence="1">Multi-pass membrane protein</topology>
    </subcellularLocation>
    <subcellularLocation>
        <location evidence="10">Vacuole membrane</location>
    </subcellularLocation>
</comment>
<feature type="transmembrane region" description="Helical" evidence="10">
    <location>
        <begin position="384"/>
        <end position="402"/>
    </location>
</feature>
<evidence type="ECO:0000313" key="13">
    <source>
        <dbReference type="Proteomes" id="UP000193642"/>
    </source>
</evidence>
<evidence type="ECO:0000256" key="9">
    <source>
        <dbReference type="ARBA" id="ARBA00023136"/>
    </source>
</evidence>
<evidence type="ECO:0000259" key="11">
    <source>
        <dbReference type="Pfam" id="PF01699"/>
    </source>
</evidence>
<feature type="domain" description="Sodium/calcium exchanger membrane region" evidence="11">
    <location>
        <begin position="283"/>
        <end position="426"/>
    </location>
</feature>
<dbReference type="GO" id="GO:0000329">
    <property type="term" value="C:fungal-type vacuole membrane"/>
    <property type="evidence" value="ECO:0007669"/>
    <property type="project" value="TreeGrafter"/>
</dbReference>
<proteinExistence type="inferred from homology"/>
<evidence type="ECO:0000256" key="1">
    <source>
        <dbReference type="ARBA" id="ARBA00004127"/>
    </source>
</evidence>
<feature type="transmembrane region" description="Helical" evidence="10">
    <location>
        <begin position="314"/>
        <end position="331"/>
    </location>
</feature>
<dbReference type="InterPro" id="IPR044880">
    <property type="entry name" value="NCX_ion-bd_dom_sf"/>
</dbReference>
<evidence type="ECO:0000256" key="5">
    <source>
        <dbReference type="ARBA" id="ARBA00022692"/>
    </source>
</evidence>
<comment type="similarity">
    <text evidence="2 10">Belongs to the Ca(2+):cation antiporter (CaCA) (TC 2.A.19) family.</text>
</comment>
<dbReference type="NCBIfam" id="TIGR00846">
    <property type="entry name" value="caca2"/>
    <property type="match status" value="1"/>
</dbReference>
<feature type="transmembrane region" description="Helical" evidence="10">
    <location>
        <begin position="215"/>
        <end position="234"/>
    </location>
</feature>
<keyword evidence="10" id="KW-0926">Vacuole</keyword>
<keyword evidence="3 10" id="KW-0813">Transport</keyword>
<comment type="function">
    <text evidence="10">Has a role in promoting intracellular calcium ion sequestration via the exchange of calcium ions for hydrogen ions across the vacuolar membrane. Involved also in manganese ion homeostasis via its uptake into the vacuole.</text>
</comment>
<dbReference type="STRING" id="329046.A0A1Y2CWZ2"/>
<gene>
    <name evidence="12" type="ORF">BCR33DRAFT_846313</name>
</gene>
<dbReference type="InterPro" id="IPR004713">
    <property type="entry name" value="CaH_exchang"/>
</dbReference>
<dbReference type="Proteomes" id="UP000193642">
    <property type="component" value="Unassembled WGS sequence"/>
</dbReference>
<keyword evidence="5 10" id="KW-0812">Transmembrane</keyword>
<dbReference type="GO" id="GO:0006874">
    <property type="term" value="P:intracellular calcium ion homeostasis"/>
    <property type="evidence" value="ECO:0007669"/>
    <property type="project" value="TreeGrafter"/>
</dbReference>
<keyword evidence="6 10" id="KW-0106">Calcium</keyword>
<feature type="transmembrane region" description="Helical" evidence="10">
    <location>
        <begin position="75"/>
        <end position="92"/>
    </location>
</feature>
<evidence type="ECO:0000256" key="7">
    <source>
        <dbReference type="ARBA" id="ARBA00022989"/>
    </source>
</evidence>
<evidence type="ECO:0000256" key="3">
    <source>
        <dbReference type="ARBA" id="ARBA00022448"/>
    </source>
</evidence>
<dbReference type="InterPro" id="IPR004798">
    <property type="entry name" value="CAX-like"/>
</dbReference>